<organism evidence="3 4">
    <name type="scientific">Mesobacillus subterraneus</name>
    <dbReference type="NCBI Taxonomy" id="285983"/>
    <lineage>
        <taxon>Bacteria</taxon>
        <taxon>Bacillati</taxon>
        <taxon>Bacillota</taxon>
        <taxon>Bacilli</taxon>
        <taxon>Bacillales</taxon>
        <taxon>Bacillaceae</taxon>
        <taxon>Mesobacillus</taxon>
    </lineage>
</organism>
<evidence type="ECO:0000313" key="4">
    <source>
        <dbReference type="Proteomes" id="UP000279911"/>
    </source>
</evidence>
<feature type="region of interest" description="Disordered" evidence="1">
    <location>
        <begin position="32"/>
        <end position="141"/>
    </location>
</feature>
<comment type="caution">
    <text evidence="3">The sequence shown here is derived from an EMBL/GenBank/DDBJ whole genome shotgun (WGS) entry which is preliminary data.</text>
</comment>
<feature type="signal peptide" evidence="2">
    <location>
        <begin position="1"/>
        <end position="25"/>
    </location>
</feature>
<reference evidence="4" key="1">
    <citation type="submission" date="2018-12" db="EMBL/GenBank/DDBJ databases">
        <title>Bacillus chawlae sp. nov., Bacillus glennii sp. nov., and Bacillus saganii sp. nov. Isolated from the Vehicle Assembly Building at Kennedy Space Center where the Viking Spacecraft were Assembled.</title>
        <authorList>
            <person name="Seuylemezian A."/>
            <person name="Vaishampayan P."/>
        </authorList>
    </citation>
    <scope>NUCLEOTIDE SEQUENCE [LARGE SCALE GENOMIC DNA]</scope>
    <source>
        <strain evidence="4">DSM 13966</strain>
    </source>
</reference>
<name>A0A427TJJ9_9BACI</name>
<dbReference type="Proteomes" id="UP000279911">
    <property type="component" value="Unassembled WGS sequence"/>
</dbReference>
<evidence type="ECO:0000256" key="2">
    <source>
        <dbReference type="SAM" id="SignalP"/>
    </source>
</evidence>
<dbReference type="EMBL" id="RSFW01000026">
    <property type="protein sequence ID" value="RSD24017.1"/>
    <property type="molecule type" value="Genomic_DNA"/>
</dbReference>
<dbReference type="RefSeq" id="WP_125481779.1">
    <property type="nucleotide sequence ID" value="NZ_RSFW01000026.1"/>
</dbReference>
<feature type="region of interest" description="Disordered" evidence="1">
    <location>
        <begin position="176"/>
        <end position="227"/>
    </location>
</feature>
<keyword evidence="2" id="KW-0732">Signal</keyword>
<accession>A0A427TJJ9</accession>
<feature type="chain" id="PRO_5019255805" evidence="2">
    <location>
        <begin position="26"/>
        <end position="284"/>
    </location>
</feature>
<feature type="compositionally biased region" description="Basic and acidic residues" evidence="1">
    <location>
        <begin position="183"/>
        <end position="201"/>
    </location>
</feature>
<dbReference type="OrthoDB" id="2830979at2"/>
<evidence type="ECO:0000313" key="3">
    <source>
        <dbReference type="EMBL" id="RSD24017.1"/>
    </source>
</evidence>
<dbReference type="AlphaFoldDB" id="A0A427TJJ9"/>
<proteinExistence type="predicted"/>
<gene>
    <name evidence="3" type="ORF">EJA10_19870</name>
</gene>
<protein>
    <submittedName>
        <fullName evidence="3">Uncharacterized protein</fullName>
    </submittedName>
</protein>
<sequence>MHFRKLIITGFIAGAVMLVPDLAFAEKGNNAGKSEQVALPDKAVNGLPGEKSPNRQQQVKKPEVQMQVQKKPVNQRPVQAKPPTNPADAAKSNGKAPSIKKNEKAAQPSKATRVSKAKPNQPKKTTKTSNKSALKSIHNEVEYATNTTRITPGLKDKVELQKDSTVTPVIEKKTVTVSPVIKPSHEKKDHQESSSKNEGYPKGDNLPNPPSRSKASGGPSGDRTSFGNTSTSFTDKWFIWNESYYLTLIQPYTSRIVIYRSQWVNAPPSPPPLQAPDFLTYSAA</sequence>
<evidence type="ECO:0000256" key="1">
    <source>
        <dbReference type="SAM" id="MobiDB-lite"/>
    </source>
</evidence>